<protein>
    <submittedName>
        <fullName evidence="1">Uncharacterized protein</fullName>
    </submittedName>
</protein>
<name>A0AAP0E7Y9_9MAGN</name>
<dbReference type="Proteomes" id="UP001420932">
    <property type="component" value="Unassembled WGS sequence"/>
</dbReference>
<dbReference type="EMBL" id="JBBNAF010000013">
    <property type="protein sequence ID" value="KAK9086512.1"/>
    <property type="molecule type" value="Genomic_DNA"/>
</dbReference>
<dbReference type="AlphaFoldDB" id="A0AAP0E7Y9"/>
<organism evidence="1 2">
    <name type="scientific">Stephania yunnanensis</name>
    <dbReference type="NCBI Taxonomy" id="152371"/>
    <lineage>
        <taxon>Eukaryota</taxon>
        <taxon>Viridiplantae</taxon>
        <taxon>Streptophyta</taxon>
        <taxon>Embryophyta</taxon>
        <taxon>Tracheophyta</taxon>
        <taxon>Spermatophyta</taxon>
        <taxon>Magnoliopsida</taxon>
        <taxon>Ranunculales</taxon>
        <taxon>Menispermaceae</taxon>
        <taxon>Menispermoideae</taxon>
        <taxon>Cissampelideae</taxon>
        <taxon>Stephania</taxon>
    </lineage>
</organism>
<proteinExistence type="predicted"/>
<comment type="caution">
    <text evidence="1">The sequence shown here is derived from an EMBL/GenBank/DDBJ whole genome shotgun (WGS) entry which is preliminary data.</text>
</comment>
<reference evidence="1 2" key="1">
    <citation type="submission" date="2024-01" db="EMBL/GenBank/DDBJ databases">
        <title>Genome assemblies of Stephania.</title>
        <authorList>
            <person name="Yang L."/>
        </authorList>
    </citation>
    <scope>NUCLEOTIDE SEQUENCE [LARGE SCALE GENOMIC DNA]</scope>
    <source>
        <strain evidence="1">YNDBR</strain>
        <tissue evidence="1">Leaf</tissue>
    </source>
</reference>
<accession>A0AAP0E7Y9</accession>
<keyword evidence="2" id="KW-1185">Reference proteome</keyword>
<sequence>MLSKYKTITNKIHFNCKSLQSLDNLLIGSECIFLTHHRRIHWKLCAILHAHHFSISSNTTTKSPVLQLLGCRLTFSRRICNF</sequence>
<evidence type="ECO:0000313" key="2">
    <source>
        <dbReference type="Proteomes" id="UP001420932"/>
    </source>
</evidence>
<evidence type="ECO:0000313" key="1">
    <source>
        <dbReference type="EMBL" id="KAK9086512.1"/>
    </source>
</evidence>
<gene>
    <name evidence="1" type="ORF">Syun_028906</name>
</gene>